<dbReference type="SUPFAM" id="SSF141523">
    <property type="entry name" value="L,D-transpeptidase catalytic domain-like"/>
    <property type="match status" value="1"/>
</dbReference>
<evidence type="ECO:0000259" key="8">
    <source>
        <dbReference type="PROSITE" id="PS52029"/>
    </source>
</evidence>
<dbReference type="GO" id="GO:0071555">
    <property type="term" value="P:cell wall organization"/>
    <property type="evidence" value="ECO:0007669"/>
    <property type="project" value="UniProtKB-UniRule"/>
</dbReference>
<dbReference type="EMBL" id="UAWL01000006">
    <property type="protein sequence ID" value="SQB98605.1"/>
    <property type="molecule type" value="Genomic_DNA"/>
</dbReference>
<keyword evidence="6 7" id="KW-0961">Cell wall biogenesis/degradation</keyword>
<accession>A0A2X3BR49</accession>
<dbReference type="GO" id="GO:0016740">
    <property type="term" value="F:transferase activity"/>
    <property type="evidence" value="ECO:0007669"/>
    <property type="project" value="UniProtKB-KW"/>
</dbReference>
<comment type="pathway">
    <text evidence="1 7">Cell wall biogenesis; peptidoglycan biosynthesis.</text>
</comment>
<dbReference type="SUPFAM" id="SSF54427">
    <property type="entry name" value="NTF2-like"/>
    <property type="match status" value="1"/>
</dbReference>
<organism evidence="9 10">
    <name type="scientific">Helicobacter fennelliae</name>
    <dbReference type="NCBI Taxonomy" id="215"/>
    <lineage>
        <taxon>Bacteria</taxon>
        <taxon>Pseudomonadati</taxon>
        <taxon>Campylobacterota</taxon>
        <taxon>Epsilonproteobacteria</taxon>
        <taxon>Campylobacterales</taxon>
        <taxon>Helicobacteraceae</taxon>
        <taxon>Helicobacter</taxon>
    </lineage>
</organism>
<dbReference type="InterPro" id="IPR005490">
    <property type="entry name" value="LD_TPept_cat_dom"/>
</dbReference>
<evidence type="ECO:0000313" key="10">
    <source>
        <dbReference type="Proteomes" id="UP000250166"/>
    </source>
</evidence>
<dbReference type="PROSITE" id="PS52029">
    <property type="entry name" value="LD_TPASE"/>
    <property type="match status" value="1"/>
</dbReference>
<name>A0A2X3BR49_9HELI</name>
<protein>
    <submittedName>
        <fullName evidence="9">Conserved hypothetical secreted protein</fullName>
    </submittedName>
</protein>
<dbReference type="GO" id="GO:0008360">
    <property type="term" value="P:regulation of cell shape"/>
    <property type="evidence" value="ECO:0007669"/>
    <property type="project" value="UniProtKB-UniRule"/>
</dbReference>
<reference evidence="9 10" key="1">
    <citation type="submission" date="2018-06" db="EMBL/GenBank/DDBJ databases">
        <authorList>
            <consortium name="Pathogen Informatics"/>
            <person name="Doyle S."/>
        </authorList>
    </citation>
    <scope>NUCLEOTIDE SEQUENCE [LARGE SCALE GENOMIC DNA]</scope>
    <source>
        <strain evidence="9 10">NCTC13102</strain>
    </source>
</reference>
<keyword evidence="4 7" id="KW-0133">Cell shape</keyword>
<evidence type="ECO:0000256" key="5">
    <source>
        <dbReference type="ARBA" id="ARBA00022984"/>
    </source>
</evidence>
<dbReference type="GO" id="GO:0004180">
    <property type="term" value="F:carboxypeptidase activity"/>
    <property type="evidence" value="ECO:0007669"/>
    <property type="project" value="UniProtKB-ARBA"/>
</dbReference>
<keyword evidence="5 7" id="KW-0573">Peptidoglycan synthesis</keyword>
<feature type="active site" description="Nucleophile" evidence="7">
    <location>
        <position position="177"/>
    </location>
</feature>
<evidence type="ECO:0000256" key="3">
    <source>
        <dbReference type="ARBA" id="ARBA00022679"/>
    </source>
</evidence>
<feature type="domain" description="L,D-TPase catalytic" evidence="8">
    <location>
        <begin position="69"/>
        <end position="202"/>
    </location>
</feature>
<evidence type="ECO:0000256" key="2">
    <source>
        <dbReference type="ARBA" id="ARBA00005992"/>
    </source>
</evidence>
<dbReference type="PANTHER" id="PTHR36699:SF1">
    <property type="entry name" value="L,D-TRANSPEPTIDASE YAFK-RELATED"/>
    <property type="match status" value="1"/>
</dbReference>
<dbReference type="RefSeq" id="WP_112058607.1">
    <property type="nucleotide sequence ID" value="NZ_UAWL01000006.1"/>
</dbReference>
<feature type="active site" description="Proton donor/acceptor" evidence="7">
    <location>
        <position position="161"/>
    </location>
</feature>
<evidence type="ECO:0000256" key="1">
    <source>
        <dbReference type="ARBA" id="ARBA00004752"/>
    </source>
</evidence>
<dbReference type="UniPathway" id="UPA00219"/>
<dbReference type="AlphaFoldDB" id="A0A2X3BR49"/>
<proteinExistence type="inferred from homology"/>
<gene>
    <name evidence="9" type="ORF">NCTC13102_01069</name>
</gene>
<dbReference type="InterPro" id="IPR056203">
    <property type="entry name" value="Cds6_C"/>
</dbReference>
<dbReference type="PANTHER" id="PTHR36699">
    <property type="entry name" value="LD-TRANSPEPTIDASE"/>
    <property type="match status" value="1"/>
</dbReference>
<comment type="similarity">
    <text evidence="2">Belongs to the YkuD family.</text>
</comment>
<dbReference type="GO" id="GO:0009252">
    <property type="term" value="P:peptidoglycan biosynthetic process"/>
    <property type="evidence" value="ECO:0007669"/>
    <property type="project" value="UniProtKB-UniPathway"/>
</dbReference>
<dbReference type="InterPro" id="IPR038063">
    <property type="entry name" value="Transpep_catalytic_dom"/>
</dbReference>
<keyword evidence="3" id="KW-0808">Transferase</keyword>
<dbReference type="Pfam" id="PF03734">
    <property type="entry name" value="YkuD"/>
    <property type="match status" value="1"/>
</dbReference>
<dbReference type="CDD" id="cd16913">
    <property type="entry name" value="YkuD_like"/>
    <property type="match status" value="1"/>
</dbReference>
<evidence type="ECO:0000256" key="4">
    <source>
        <dbReference type="ARBA" id="ARBA00022960"/>
    </source>
</evidence>
<dbReference type="Gene3D" id="2.40.440.10">
    <property type="entry name" value="L,D-transpeptidase catalytic domain-like"/>
    <property type="match status" value="1"/>
</dbReference>
<evidence type="ECO:0000256" key="7">
    <source>
        <dbReference type="PROSITE-ProRule" id="PRU01373"/>
    </source>
</evidence>
<sequence length="330" mass="38285">MKIIYGLVLLCVTALAIDKDTIKIIQTYRMANIEQTKELLESYLQKRDFWLGVLGDYDINYGYFEGYNFLFISNKQIPNLSLYEINPNGKFRLIREIPALVAAGKGNKRLEGDKTTPIGVYDFTKKLSGLPPYYGPLAFATDYPNNYDKSQKRTGSGIWIHGLPLDGNREELNTKGCIAIKNDVLAEFGRIVDYKQALIIIYEKDFRVPKKEEIADILATLYAWRMAWINNDLESYLGFYSKDFIRPDGMKFNAFSEYKKQVFAKREEKSIIFSDISVVPYPNEEGRIMFRVSFNQDYKAYKNGKNTYSSNNYKILYISYEDNQMKIISE</sequence>
<evidence type="ECO:0000313" key="9">
    <source>
        <dbReference type="EMBL" id="SQB98605.1"/>
    </source>
</evidence>
<dbReference type="InterPro" id="IPR032710">
    <property type="entry name" value="NTF2-like_dom_sf"/>
</dbReference>
<dbReference type="Proteomes" id="UP000250166">
    <property type="component" value="Unassembled WGS sequence"/>
</dbReference>
<evidence type="ECO:0000256" key="6">
    <source>
        <dbReference type="ARBA" id="ARBA00023316"/>
    </source>
</evidence>
<dbReference type="Pfam" id="PF24125">
    <property type="entry name" value="Cds6_C"/>
    <property type="match status" value="1"/>
</dbReference>